<dbReference type="Proteomes" id="UP001217089">
    <property type="component" value="Unassembled WGS sequence"/>
</dbReference>
<organism evidence="1 2">
    <name type="scientific">Tegillarca granosa</name>
    <name type="common">Malaysian cockle</name>
    <name type="synonym">Anadara granosa</name>
    <dbReference type="NCBI Taxonomy" id="220873"/>
    <lineage>
        <taxon>Eukaryota</taxon>
        <taxon>Metazoa</taxon>
        <taxon>Spiralia</taxon>
        <taxon>Lophotrochozoa</taxon>
        <taxon>Mollusca</taxon>
        <taxon>Bivalvia</taxon>
        <taxon>Autobranchia</taxon>
        <taxon>Pteriomorphia</taxon>
        <taxon>Arcoida</taxon>
        <taxon>Arcoidea</taxon>
        <taxon>Arcidae</taxon>
        <taxon>Tegillarca</taxon>
    </lineage>
</organism>
<keyword evidence="2" id="KW-1185">Reference proteome</keyword>
<protein>
    <submittedName>
        <fullName evidence="1">Uncharacterized protein</fullName>
    </submittedName>
</protein>
<gene>
    <name evidence="1" type="ORF">KUTeg_008462</name>
</gene>
<dbReference type="EMBL" id="JARBDR010000342">
    <property type="protein sequence ID" value="KAJ8313901.1"/>
    <property type="molecule type" value="Genomic_DNA"/>
</dbReference>
<proteinExistence type="predicted"/>
<accession>A0ABQ9FCF9</accession>
<sequence length="158" mass="18345">MASSHPTTDFVNQVEEYLRFADVLIQECKKLDAITGMKKLEKKCLSEVRFLNLSCVVKLFGWTQVWSNGLSCADHLMKTNIQLQPYYKTVFFLKILNYHALFCLGDICSNQEVMFKVFTFKSKDGSPLLEDQTLVKNMRQLQLFNGFNKLLSWKPKIT</sequence>
<comment type="caution">
    <text evidence="1">The sequence shown here is derived from an EMBL/GenBank/DDBJ whole genome shotgun (WGS) entry which is preliminary data.</text>
</comment>
<evidence type="ECO:0000313" key="2">
    <source>
        <dbReference type="Proteomes" id="UP001217089"/>
    </source>
</evidence>
<name>A0ABQ9FCF9_TEGGR</name>
<evidence type="ECO:0000313" key="1">
    <source>
        <dbReference type="EMBL" id="KAJ8313901.1"/>
    </source>
</evidence>
<reference evidence="1 2" key="1">
    <citation type="submission" date="2022-12" db="EMBL/GenBank/DDBJ databases">
        <title>Chromosome-level genome of Tegillarca granosa.</title>
        <authorList>
            <person name="Kim J."/>
        </authorList>
    </citation>
    <scope>NUCLEOTIDE SEQUENCE [LARGE SCALE GENOMIC DNA]</scope>
    <source>
        <strain evidence="1">Teg-2019</strain>
        <tissue evidence="1">Adductor muscle</tissue>
    </source>
</reference>